<dbReference type="AlphaFoldDB" id="A0A5C4J942"/>
<name>A0A5C4J942_9ACTN</name>
<organism evidence="2 3">
    <name type="scientific">Actinomadura soli</name>
    <dbReference type="NCBI Taxonomy" id="2508997"/>
    <lineage>
        <taxon>Bacteria</taxon>
        <taxon>Bacillati</taxon>
        <taxon>Actinomycetota</taxon>
        <taxon>Actinomycetes</taxon>
        <taxon>Streptosporangiales</taxon>
        <taxon>Thermomonosporaceae</taxon>
        <taxon>Actinomadura</taxon>
    </lineage>
</organism>
<keyword evidence="3" id="KW-1185">Reference proteome</keyword>
<dbReference type="EMBL" id="VCKW01000120">
    <property type="protein sequence ID" value="TMQ95300.1"/>
    <property type="molecule type" value="Genomic_DNA"/>
</dbReference>
<evidence type="ECO:0000256" key="1">
    <source>
        <dbReference type="SAM" id="MobiDB-lite"/>
    </source>
</evidence>
<sequence length="257" mass="27091">MYAGEHWQAAKTLSATVPGSTLWVCSAGYGLIPVEARIASYAATFALGQEDSAATDVEGMRQWWMGLAAWAGPQPGQPRSFTELAKQYADSVIVAVLSEAYLRACSDDLREAASLLSDSGNLSIIGPAGKCREVDDLIVPVTAALRPAVGGSLLSLNVRAAANVLASARDRGAPFSRSNLAGLMAQATATAPQEKGRRPPGTRLTDDEVRSYIRSSLELGPASATRLLRQLRASGQSCEQARFKALFDEVSSSGGLF</sequence>
<dbReference type="OrthoDB" id="3458614at2"/>
<comment type="caution">
    <text evidence="2">The sequence shown here is derived from an EMBL/GenBank/DDBJ whole genome shotgun (WGS) entry which is preliminary data.</text>
</comment>
<gene>
    <name evidence="2" type="ORF">ETD83_22685</name>
</gene>
<accession>A0A5C4J942</accession>
<evidence type="ECO:0000313" key="2">
    <source>
        <dbReference type="EMBL" id="TMQ95300.1"/>
    </source>
</evidence>
<dbReference type="Proteomes" id="UP000309174">
    <property type="component" value="Unassembled WGS sequence"/>
</dbReference>
<reference evidence="2 3" key="1">
    <citation type="submission" date="2019-05" db="EMBL/GenBank/DDBJ databases">
        <title>Draft genome sequence of Actinomadura sp. 14C53.</title>
        <authorList>
            <person name="Saricaoglu S."/>
            <person name="Isik K."/>
        </authorList>
    </citation>
    <scope>NUCLEOTIDE SEQUENCE [LARGE SCALE GENOMIC DNA]</scope>
    <source>
        <strain evidence="2 3">14C53</strain>
    </source>
</reference>
<proteinExistence type="predicted"/>
<evidence type="ECO:0000313" key="3">
    <source>
        <dbReference type="Proteomes" id="UP000309174"/>
    </source>
</evidence>
<feature type="region of interest" description="Disordered" evidence="1">
    <location>
        <begin position="186"/>
        <end position="205"/>
    </location>
</feature>
<protein>
    <submittedName>
        <fullName evidence="2">Uncharacterized protein</fullName>
    </submittedName>
</protein>